<feature type="repeat" description="TPR" evidence="1">
    <location>
        <begin position="117"/>
        <end position="150"/>
    </location>
</feature>
<dbReference type="RefSeq" id="WP_206394696.1">
    <property type="nucleotide sequence ID" value="NZ_JAFDPW010000001.1"/>
</dbReference>
<keyword evidence="2" id="KW-0472">Membrane</keyword>
<dbReference type="Proteomes" id="UP001525379">
    <property type="component" value="Unassembled WGS sequence"/>
</dbReference>
<keyword evidence="2" id="KW-1133">Transmembrane helix</keyword>
<name>A0ABT2HX78_9MICO</name>
<accession>A0ABT2HX78</accession>
<organism evidence="3 4">
    <name type="scientific">Pseudoclavibacter albus</name>
    <dbReference type="NCBI Taxonomy" id="272241"/>
    <lineage>
        <taxon>Bacteria</taxon>
        <taxon>Bacillati</taxon>
        <taxon>Actinomycetota</taxon>
        <taxon>Actinomycetes</taxon>
        <taxon>Micrococcales</taxon>
        <taxon>Microbacteriaceae</taxon>
        <taxon>Pseudoclavibacter</taxon>
    </lineage>
</organism>
<evidence type="ECO:0000256" key="1">
    <source>
        <dbReference type="PROSITE-ProRule" id="PRU00339"/>
    </source>
</evidence>
<protein>
    <submittedName>
        <fullName evidence="3">Tetratricopeptide repeat protein</fullName>
    </submittedName>
</protein>
<evidence type="ECO:0000313" key="3">
    <source>
        <dbReference type="EMBL" id="MCT2042913.1"/>
    </source>
</evidence>
<dbReference type="Gene3D" id="1.25.40.10">
    <property type="entry name" value="Tetratricopeptide repeat domain"/>
    <property type="match status" value="1"/>
</dbReference>
<keyword evidence="2" id="KW-0812">Transmembrane</keyword>
<evidence type="ECO:0000313" key="4">
    <source>
        <dbReference type="Proteomes" id="UP001525379"/>
    </source>
</evidence>
<dbReference type="EMBL" id="JALXSQ010000020">
    <property type="protein sequence ID" value="MCT2042913.1"/>
    <property type="molecule type" value="Genomic_DNA"/>
</dbReference>
<proteinExistence type="predicted"/>
<evidence type="ECO:0000256" key="2">
    <source>
        <dbReference type="SAM" id="Phobius"/>
    </source>
</evidence>
<reference evidence="3 4" key="1">
    <citation type="submission" date="2022-04" db="EMBL/GenBank/DDBJ databases">
        <title>Human microbiome associated bacterial genomes.</title>
        <authorList>
            <person name="Sandstrom S."/>
            <person name="Salamzade R."/>
            <person name="Kalan L.R."/>
        </authorList>
    </citation>
    <scope>NUCLEOTIDE SEQUENCE [LARGE SCALE GENOMIC DNA]</scope>
    <source>
        <strain evidence="4">p3-SID1799</strain>
    </source>
</reference>
<feature type="transmembrane region" description="Helical" evidence="2">
    <location>
        <begin position="38"/>
        <end position="58"/>
    </location>
</feature>
<feature type="transmembrane region" description="Helical" evidence="2">
    <location>
        <begin position="9"/>
        <end position="32"/>
    </location>
</feature>
<comment type="caution">
    <text evidence="3">The sequence shown here is derived from an EMBL/GenBank/DDBJ whole genome shotgun (WGS) entry which is preliminary data.</text>
</comment>
<keyword evidence="1" id="KW-0802">TPR repeat</keyword>
<dbReference type="InterPro" id="IPR011990">
    <property type="entry name" value="TPR-like_helical_dom_sf"/>
</dbReference>
<dbReference type="SUPFAM" id="SSF48452">
    <property type="entry name" value="TPR-like"/>
    <property type="match status" value="1"/>
</dbReference>
<gene>
    <name evidence="3" type="ORF">M3D15_06165</name>
</gene>
<dbReference type="InterPro" id="IPR019734">
    <property type="entry name" value="TPR_rpt"/>
</dbReference>
<keyword evidence="4" id="KW-1185">Reference proteome</keyword>
<dbReference type="PROSITE" id="PS50005">
    <property type="entry name" value="TPR"/>
    <property type="match status" value="1"/>
</dbReference>
<sequence>MTARTRAKIFALVIATVLVLYFVMSIRIAWTLLGSGDAVNIALGVGMIILPVFGAWLIGREVMFGFQAEHLLKRMEAEGSLPEDSLPKLPSGRPDRAAADAEFPKWKAQVEAEPESWRAWYRLGLAYRASGDNGRARASVRRAIELERAESRAGDAATA</sequence>